<gene>
    <name evidence="1" type="ORF">JHL16_02345</name>
</gene>
<dbReference type="EMBL" id="JAENHL010000004">
    <property type="protein sequence ID" value="MBK1865178.1"/>
    <property type="molecule type" value="Genomic_DNA"/>
</dbReference>
<name>A0ACC5QYB7_9HYPH</name>
<comment type="caution">
    <text evidence="1">The sequence shown here is derived from an EMBL/GenBank/DDBJ whole genome shotgun (WGS) entry which is preliminary data.</text>
</comment>
<evidence type="ECO:0000313" key="1">
    <source>
        <dbReference type="EMBL" id="MBK1865178.1"/>
    </source>
</evidence>
<evidence type="ECO:0000313" key="2">
    <source>
        <dbReference type="Proteomes" id="UP000616151"/>
    </source>
</evidence>
<keyword evidence="2" id="KW-1185">Reference proteome</keyword>
<dbReference type="Proteomes" id="UP000616151">
    <property type="component" value="Unassembled WGS sequence"/>
</dbReference>
<organism evidence="1 2">
    <name type="scientific">Taklimakanibacter albus</name>
    <dbReference type="NCBI Taxonomy" id="2800327"/>
    <lineage>
        <taxon>Bacteria</taxon>
        <taxon>Pseudomonadati</taxon>
        <taxon>Pseudomonadota</taxon>
        <taxon>Alphaproteobacteria</taxon>
        <taxon>Hyphomicrobiales</taxon>
        <taxon>Aestuariivirgaceae</taxon>
        <taxon>Taklimakanibacter</taxon>
    </lineage>
</organism>
<reference evidence="1" key="1">
    <citation type="submission" date="2021-01" db="EMBL/GenBank/DDBJ databases">
        <authorList>
            <person name="Sun Q."/>
        </authorList>
    </citation>
    <scope>NUCLEOTIDE SEQUENCE</scope>
    <source>
        <strain evidence="1">YIM B02566</strain>
    </source>
</reference>
<protein>
    <submittedName>
        <fullName evidence="1">SRPBCC family protein</fullName>
    </submittedName>
</protein>
<proteinExistence type="predicted"/>
<sequence length="176" mass="19412">MKKVVLGVVYALIALLVVFMGGAYVLPGEAVVERRITIAAPPDKVFAIAADLKRFRELSPWAEVDPGLHYTFEGPEIGIGQKMSWTSDNPQLGSGSQTVVDYQPNKRFATTLDFGGMGDAVAYLDFSAIADETRVTWGFKTLLRNPLERWMGLLYDRTFGPDNEKGLARLKALAEK</sequence>
<accession>A0ACC5QYB7</accession>